<keyword evidence="3" id="KW-1185">Reference proteome</keyword>
<dbReference type="InterPro" id="IPR006121">
    <property type="entry name" value="HMA_dom"/>
</dbReference>
<dbReference type="EMBL" id="PJNI01000012">
    <property type="protein sequence ID" value="PKR80229.1"/>
    <property type="molecule type" value="Genomic_DNA"/>
</dbReference>
<protein>
    <submittedName>
        <fullName evidence="2">Heavy metal-associated protein</fullName>
    </submittedName>
</protein>
<accession>A0A2I0R0Y8</accession>
<evidence type="ECO:0000313" key="3">
    <source>
        <dbReference type="Proteomes" id="UP000236654"/>
    </source>
</evidence>
<dbReference type="Proteomes" id="UP000236654">
    <property type="component" value="Unassembled WGS sequence"/>
</dbReference>
<dbReference type="SUPFAM" id="SSF55008">
    <property type="entry name" value="HMA, heavy metal-associated domain"/>
    <property type="match status" value="1"/>
</dbReference>
<dbReference type="OrthoDB" id="677920at2"/>
<dbReference type="Pfam" id="PF00403">
    <property type="entry name" value="HMA"/>
    <property type="match status" value="1"/>
</dbReference>
<name>A0A2I0R0Y8_9FLAO</name>
<organism evidence="2 3">
    <name type="scientific">Brumimicrobium salinarum</name>
    <dbReference type="NCBI Taxonomy" id="2058658"/>
    <lineage>
        <taxon>Bacteria</taxon>
        <taxon>Pseudomonadati</taxon>
        <taxon>Bacteroidota</taxon>
        <taxon>Flavobacteriia</taxon>
        <taxon>Flavobacteriales</taxon>
        <taxon>Crocinitomicaceae</taxon>
        <taxon>Brumimicrobium</taxon>
    </lineage>
</organism>
<gene>
    <name evidence="2" type="ORF">CW751_11250</name>
</gene>
<dbReference type="GO" id="GO:0046872">
    <property type="term" value="F:metal ion binding"/>
    <property type="evidence" value="ECO:0007669"/>
    <property type="project" value="InterPro"/>
</dbReference>
<dbReference type="CDD" id="cd00371">
    <property type="entry name" value="HMA"/>
    <property type="match status" value="1"/>
</dbReference>
<comment type="caution">
    <text evidence="2">The sequence shown here is derived from an EMBL/GenBank/DDBJ whole genome shotgun (WGS) entry which is preliminary data.</text>
</comment>
<dbReference type="AlphaFoldDB" id="A0A2I0R0Y8"/>
<feature type="domain" description="HMA" evidence="1">
    <location>
        <begin position="1"/>
        <end position="67"/>
    </location>
</feature>
<proteinExistence type="predicted"/>
<evidence type="ECO:0000259" key="1">
    <source>
        <dbReference type="PROSITE" id="PS50846"/>
    </source>
</evidence>
<evidence type="ECO:0000313" key="2">
    <source>
        <dbReference type="EMBL" id="PKR80229.1"/>
    </source>
</evidence>
<sequence>MKELKFKTTLKCGGCEEKVTPGLNAIEAIKEWNVDLESTQKTLTVKADKDVSKEVKAAVEKVGFEIEVI</sequence>
<dbReference type="RefSeq" id="WP_101335131.1">
    <property type="nucleotide sequence ID" value="NZ_PJNI01000012.1"/>
</dbReference>
<dbReference type="PROSITE" id="PS50846">
    <property type="entry name" value="HMA_2"/>
    <property type="match status" value="1"/>
</dbReference>
<dbReference type="InterPro" id="IPR036163">
    <property type="entry name" value="HMA_dom_sf"/>
</dbReference>
<dbReference type="Gene3D" id="3.30.70.100">
    <property type="match status" value="1"/>
</dbReference>
<reference evidence="2 3" key="1">
    <citation type="submission" date="2017-12" db="EMBL/GenBank/DDBJ databases">
        <title>The draft genome sequence of Brumimicrobium saltpan LHR20.</title>
        <authorList>
            <person name="Do Z.-J."/>
            <person name="Luo H.-R."/>
        </authorList>
    </citation>
    <scope>NUCLEOTIDE SEQUENCE [LARGE SCALE GENOMIC DNA]</scope>
    <source>
        <strain evidence="2 3">LHR20</strain>
    </source>
</reference>